<dbReference type="OrthoDB" id="3251785at2"/>
<dbReference type="SUPFAM" id="SSF51735">
    <property type="entry name" value="NAD(P)-binding Rossmann-fold domains"/>
    <property type="match status" value="1"/>
</dbReference>
<dbReference type="EMBL" id="SMKU01000264">
    <property type="protein sequence ID" value="TDD73277.1"/>
    <property type="molecule type" value="Genomic_DNA"/>
</dbReference>
<dbReference type="Proteomes" id="UP000294513">
    <property type="component" value="Unassembled WGS sequence"/>
</dbReference>
<feature type="compositionally biased region" description="Basic and acidic residues" evidence="1">
    <location>
        <begin position="17"/>
        <end position="28"/>
    </location>
</feature>
<reference evidence="4 5" key="1">
    <citation type="submission" date="2019-03" db="EMBL/GenBank/DDBJ databases">
        <title>Draft genome sequences of novel Actinobacteria.</title>
        <authorList>
            <person name="Sahin N."/>
            <person name="Ay H."/>
            <person name="Saygin H."/>
        </authorList>
    </citation>
    <scope>NUCLEOTIDE SEQUENCE [LARGE SCALE GENOMIC DNA]</scope>
    <source>
        <strain evidence="4 5">H3C3</strain>
    </source>
</reference>
<feature type="region of interest" description="Disordered" evidence="1">
    <location>
        <begin position="1"/>
        <end position="41"/>
    </location>
</feature>
<dbReference type="AlphaFoldDB" id="A0A4V2YTB9"/>
<evidence type="ECO:0000313" key="4">
    <source>
        <dbReference type="EMBL" id="TDD73277.1"/>
    </source>
</evidence>
<dbReference type="InterPro" id="IPR055170">
    <property type="entry name" value="GFO_IDH_MocA-like_dom"/>
</dbReference>
<accession>A0A4V2YTB9</accession>
<dbReference type="Gene3D" id="3.30.360.10">
    <property type="entry name" value="Dihydrodipicolinate Reductase, domain 2"/>
    <property type="match status" value="1"/>
</dbReference>
<protein>
    <submittedName>
        <fullName evidence="4">Gfo/Idh/MocA family oxidoreductase</fullName>
    </submittedName>
</protein>
<evidence type="ECO:0000259" key="3">
    <source>
        <dbReference type="Pfam" id="PF22725"/>
    </source>
</evidence>
<evidence type="ECO:0000259" key="2">
    <source>
        <dbReference type="Pfam" id="PF01408"/>
    </source>
</evidence>
<evidence type="ECO:0000313" key="5">
    <source>
        <dbReference type="Proteomes" id="UP000294513"/>
    </source>
</evidence>
<dbReference type="PANTHER" id="PTHR43377">
    <property type="entry name" value="BILIVERDIN REDUCTASE A"/>
    <property type="match status" value="1"/>
</dbReference>
<feature type="domain" description="Gfo/Idh/MocA-like oxidoreductase N-terminal" evidence="2">
    <location>
        <begin position="45"/>
        <end position="159"/>
    </location>
</feature>
<dbReference type="InterPro" id="IPR000683">
    <property type="entry name" value="Gfo/Idh/MocA-like_OxRdtase_N"/>
</dbReference>
<name>A0A4V2YTB9_9ACTN</name>
<dbReference type="Pfam" id="PF22725">
    <property type="entry name" value="GFO_IDH_MocA_C3"/>
    <property type="match status" value="1"/>
</dbReference>
<feature type="domain" description="GFO/IDH/MocA-like oxidoreductase" evidence="3">
    <location>
        <begin position="178"/>
        <end position="304"/>
    </location>
</feature>
<dbReference type="GO" id="GO:0000166">
    <property type="term" value="F:nucleotide binding"/>
    <property type="evidence" value="ECO:0007669"/>
    <property type="project" value="InterPro"/>
</dbReference>
<organism evidence="4 5">
    <name type="scientific">Actinomadura rubrisoli</name>
    <dbReference type="NCBI Taxonomy" id="2530368"/>
    <lineage>
        <taxon>Bacteria</taxon>
        <taxon>Bacillati</taxon>
        <taxon>Actinomycetota</taxon>
        <taxon>Actinomycetes</taxon>
        <taxon>Streptosporangiales</taxon>
        <taxon>Thermomonosporaceae</taxon>
        <taxon>Actinomadura</taxon>
    </lineage>
</organism>
<dbReference type="Gene3D" id="3.40.50.720">
    <property type="entry name" value="NAD(P)-binding Rossmann-like Domain"/>
    <property type="match status" value="1"/>
</dbReference>
<gene>
    <name evidence="4" type="ORF">E1298_34385</name>
</gene>
<dbReference type="PANTHER" id="PTHR43377:SF1">
    <property type="entry name" value="BILIVERDIN REDUCTASE A"/>
    <property type="match status" value="1"/>
</dbReference>
<dbReference type="InterPro" id="IPR051450">
    <property type="entry name" value="Gfo/Idh/MocA_Oxidoreductases"/>
</dbReference>
<proteinExistence type="predicted"/>
<dbReference type="Pfam" id="PF01408">
    <property type="entry name" value="GFO_IDH_MocA"/>
    <property type="match status" value="1"/>
</dbReference>
<dbReference type="SUPFAM" id="SSF55347">
    <property type="entry name" value="Glyceraldehyde-3-phosphate dehydrogenase-like, C-terminal domain"/>
    <property type="match status" value="1"/>
</dbReference>
<dbReference type="InterPro" id="IPR036291">
    <property type="entry name" value="NAD(P)-bd_dom_sf"/>
</dbReference>
<keyword evidence="5" id="KW-1185">Reference proteome</keyword>
<evidence type="ECO:0000256" key="1">
    <source>
        <dbReference type="SAM" id="MobiDB-lite"/>
    </source>
</evidence>
<comment type="caution">
    <text evidence="4">The sequence shown here is derived from an EMBL/GenBank/DDBJ whole genome shotgun (WGS) entry which is preliminary data.</text>
</comment>
<sequence length="405" mass="42081">MSERSESGGLRGVVPPRGDESERSERGGLRGVVPPRGDESGATVRTALVGCGWAGRSIWLPRLAGHPAYEVVAAVDPDPAARDAIGGQGVPRVLADLDELERGEVDLAVVAAPNHLHAPVAARLLERGVPVFVEKPVCLNVTEAERLSAAESAGGAILLAGSAAPYRADVRALYALAAELGPIRHVDVAWVRARGVPGAGGWFTDRSRSGGGALVDLGWHLLDTVGPMLGTAVFEQVAGAVSADFVNAGYLRAQWRGDADAEAPGTGDVEDTARGFLVTEDGVSVSLRASWASHQARDVTRFTVESVSGTAELTCTFGFSSNRQAESVLTRTRHGTTVPVPLPVEPVGAEYSRQLDELPALLADPAGRGAAIGGARRTIAVIERLYGSARAARRAALVPEVQGAG</sequence>